<sequence>MKLLYIAWRNVFRHTRRTLITAAAISVGLSAMIFMNTMMNGADKMASRNIIDFETGHLEVFAMGYYREEGAFPLDTIIQDPEPVIGEIERVSGIKAIAPRVKFQASISNGIDELPVLGMGIDIQKDKKVFEIVNSVIEGAYLQHEGDVLIGSDLAGDMDLDVGSFLTIITKDRNGTYNAYDLTVSGIINTGHPLFDGNMAIISIEQAQELLAIGHGVTELCIRAHDENKLAGLKRNLASKVGKDYEVLSWKELNAAIFEVSGFKRTAQFMIALVVIIIAAVGIINTMLMAVMERIPEIGTLKAMGFNNSGIVRMFIYEGGIIGIFGSLLGCLFGFLVSLYLVYVGLDFTGIFGNMDIVYPMKFLIKGEIDYWTILYVFLFGIFVSVFVTLWPVRKATKLQPVDALRHV</sequence>
<dbReference type="AlphaFoldDB" id="A0A0S8GHF0"/>
<feature type="transmembrane region" description="Helical" evidence="7">
    <location>
        <begin position="371"/>
        <end position="391"/>
    </location>
</feature>
<organism evidence="10 11">
    <name type="scientific">candidate division WOR_3 bacterium SM23_60</name>
    <dbReference type="NCBI Taxonomy" id="1703780"/>
    <lineage>
        <taxon>Bacteria</taxon>
        <taxon>Bacteria division WOR-3</taxon>
    </lineage>
</organism>
<evidence type="ECO:0000256" key="1">
    <source>
        <dbReference type="ARBA" id="ARBA00004651"/>
    </source>
</evidence>
<evidence type="ECO:0000313" key="11">
    <source>
        <dbReference type="Proteomes" id="UP000051096"/>
    </source>
</evidence>
<evidence type="ECO:0000256" key="6">
    <source>
        <dbReference type="ARBA" id="ARBA00023136"/>
    </source>
</evidence>
<evidence type="ECO:0000256" key="4">
    <source>
        <dbReference type="ARBA" id="ARBA00022692"/>
    </source>
</evidence>
<feature type="domain" description="MacB-like periplasmic core" evidence="9">
    <location>
        <begin position="18"/>
        <end position="237"/>
    </location>
</feature>
<accession>A0A0S8GHF0</accession>
<evidence type="ECO:0000256" key="7">
    <source>
        <dbReference type="SAM" id="Phobius"/>
    </source>
</evidence>
<dbReference type="Proteomes" id="UP000051096">
    <property type="component" value="Unassembled WGS sequence"/>
</dbReference>
<comment type="caution">
    <text evidence="10">The sequence shown here is derived from an EMBL/GenBank/DDBJ whole genome shotgun (WGS) entry which is preliminary data.</text>
</comment>
<feature type="transmembrane region" description="Helical" evidence="7">
    <location>
        <begin position="269"/>
        <end position="291"/>
    </location>
</feature>
<feature type="transmembrane region" description="Helical" evidence="7">
    <location>
        <begin position="340"/>
        <end position="359"/>
    </location>
</feature>
<dbReference type="InterPro" id="IPR003838">
    <property type="entry name" value="ABC3_permease_C"/>
</dbReference>
<protein>
    <recommendedName>
        <fullName evidence="12">ABC3 transporter permease protein domain-containing protein</fullName>
    </recommendedName>
</protein>
<feature type="domain" description="ABC3 transporter permease C-terminal" evidence="8">
    <location>
        <begin position="270"/>
        <end position="401"/>
    </location>
</feature>
<keyword evidence="5 7" id="KW-1133">Transmembrane helix</keyword>
<name>A0A0S8GHF0_UNCW3</name>
<feature type="transmembrane region" description="Helical" evidence="7">
    <location>
        <begin position="311"/>
        <end position="333"/>
    </location>
</feature>
<proteinExistence type="inferred from homology"/>
<dbReference type="PANTHER" id="PTHR30489">
    <property type="entry name" value="LIPOPROTEIN-RELEASING SYSTEM TRANSMEMBRANE PROTEIN LOLE"/>
    <property type="match status" value="1"/>
</dbReference>
<dbReference type="GO" id="GO:0044874">
    <property type="term" value="P:lipoprotein localization to outer membrane"/>
    <property type="evidence" value="ECO:0007669"/>
    <property type="project" value="TreeGrafter"/>
</dbReference>
<comment type="subcellular location">
    <subcellularLocation>
        <location evidence="1">Cell membrane</location>
        <topology evidence="1">Multi-pass membrane protein</topology>
    </subcellularLocation>
</comment>
<evidence type="ECO:0000256" key="5">
    <source>
        <dbReference type="ARBA" id="ARBA00022989"/>
    </source>
</evidence>
<evidence type="ECO:0000256" key="3">
    <source>
        <dbReference type="ARBA" id="ARBA00022475"/>
    </source>
</evidence>
<comment type="similarity">
    <text evidence="2">Belongs to the ABC-4 integral membrane protein family. LolC/E subfamily.</text>
</comment>
<reference evidence="10 11" key="1">
    <citation type="journal article" date="2015" name="Microbiome">
        <title>Genomic resolution of linkages in carbon, nitrogen, and sulfur cycling among widespread estuary sediment bacteria.</title>
        <authorList>
            <person name="Baker B.J."/>
            <person name="Lazar C.S."/>
            <person name="Teske A.P."/>
            <person name="Dick G.J."/>
        </authorList>
    </citation>
    <scope>NUCLEOTIDE SEQUENCE [LARGE SCALE GENOMIC DNA]</scope>
    <source>
        <strain evidence="10">SM23_60</strain>
    </source>
</reference>
<keyword evidence="4 7" id="KW-0812">Transmembrane</keyword>
<feature type="transmembrane region" description="Helical" evidence="7">
    <location>
        <begin position="20"/>
        <end position="39"/>
    </location>
</feature>
<gene>
    <name evidence="10" type="ORF">AMJ87_04850</name>
</gene>
<dbReference type="Pfam" id="PF02687">
    <property type="entry name" value="FtsX"/>
    <property type="match status" value="1"/>
</dbReference>
<dbReference type="EMBL" id="LJUO01000032">
    <property type="protein sequence ID" value="KPK72439.1"/>
    <property type="molecule type" value="Genomic_DNA"/>
</dbReference>
<dbReference type="Pfam" id="PF12704">
    <property type="entry name" value="MacB_PCD"/>
    <property type="match status" value="1"/>
</dbReference>
<dbReference type="InterPro" id="IPR051447">
    <property type="entry name" value="Lipoprotein-release_system"/>
</dbReference>
<keyword evidence="6 7" id="KW-0472">Membrane</keyword>
<evidence type="ECO:0000259" key="9">
    <source>
        <dbReference type="Pfam" id="PF12704"/>
    </source>
</evidence>
<evidence type="ECO:0000259" key="8">
    <source>
        <dbReference type="Pfam" id="PF02687"/>
    </source>
</evidence>
<evidence type="ECO:0008006" key="12">
    <source>
        <dbReference type="Google" id="ProtNLM"/>
    </source>
</evidence>
<keyword evidence="3" id="KW-1003">Cell membrane</keyword>
<dbReference type="PANTHER" id="PTHR30489:SF0">
    <property type="entry name" value="LIPOPROTEIN-RELEASING SYSTEM TRANSMEMBRANE PROTEIN LOLE"/>
    <property type="match status" value="1"/>
</dbReference>
<evidence type="ECO:0000313" key="10">
    <source>
        <dbReference type="EMBL" id="KPK72439.1"/>
    </source>
</evidence>
<evidence type="ECO:0000256" key="2">
    <source>
        <dbReference type="ARBA" id="ARBA00005236"/>
    </source>
</evidence>
<dbReference type="GO" id="GO:0098797">
    <property type="term" value="C:plasma membrane protein complex"/>
    <property type="evidence" value="ECO:0007669"/>
    <property type="project" value="TreeGrafter"/>
</dbReference>
<dbReference type="InterPro" id="IPR025857">
    <property type="entry name" value="MacB_PCD"/>
</dbReference>